<evidence type="ECO:0000259" key="10">
    <source>
        <dbReference type="Pfam" id="PF14681"/>
    </source>
</evidence>
<evidence type="ECO:0000256" key="8">
    <source>
        <dbReference type="ARBA" id="ARBA00022741"/>
    </source>
</evidence>
<dbReference type="AlphaFoldDB" id="A0A162USK1"/>
<evidence type="ECO:0000313" key="12">
    <source>
        <dbReference type="Proteomes" id="UP000077315"/>
    </source>
</evidence>
<evidence type="ECO:0000256" key="5">
    <source>
        <dbReference type="ARBA" id="ARBA00022533"/>
    </source>
</evidence>
<evidence type="ECO:0000256" key="7">
    <source>
        <dbReference type="ARBA" id="ARBA00022679"/>
    </source>
</evidence>
<evidence type="ECO:0000256" key="1">
    <source>
        <dbReference type="ARBA" id="ARBA00001946"/>
    </source>
</evidence>
<comment type="pathway">
    <text evidence="2">Pyrimidine metabolism; UMP biosynthesis via salvage pathway; UMP from uracil: step 1/1.</text>
</comment>
<dbReference type="OrthoDB" id="10257085at2759"/>
<dbReference type="InterPro" id="IPR000836">
    <property type="entry name" value="PRTase_dom"/>
</dbReference>
<evidence type="ECO:0000313" key="11">
    <source>
        <dbReference type="EMBL" id="OAD77613.1"/>
    </source>
</evidence>
<dbReference type="PANTHER" id="PTHR32315:SF4">
    <property type="entry name" value="URACIL PHOSPHORIBOSYLTRANSFERASE, CHLOROPLASTIC"/>
    <property type="match status" value="1"/>
</dbReference>
<keyword evidence="5" id="KW-0021">Allosteric enzyme</keyword>
<gene>
    <name evidence="11" type="ORF">PHYBLDRAFT_131254</name>
</gene>
<evidence type="ECO:0000256" key="3">
    <source>
        <dbReference type="ARBA" id="ARBA00009516"/>
    </source>
</evidence>
<dbReference type="PANTHER" id="PTHR32315">
    <property type="entry name" value="ADENINE PHOSPHORIBOSYLTRANSFERASE"/>
    <property type="match status" value="1"/>
</dbReference>
<dbReference type="VEuPathDB" id="FungiDB:PHYBLDRAFT_131254"/>
<organism evidence="11 12">
    <name type="scientific">Phycomyces blakesleeanus (strain ATCC 8743b / DSM 1359 / FGSC 10004 / NBRC 33097 / NRRL 1555)</name>
    <dbReference type="NCBI Taxonomy" id="763407"/>
    <lineage>
        <taxon>Eukaryota</taxon>
        <taxon>Fungi</taxon>
        <taxon>Fungi incertae sedis</taxon>
        <taxon>Mucoromycota</taxon>
        <taxon>Mucoromycotina</taxon>
        <taxon>Mucoromycetes</taxon>
        <taxon>Mucorales</taxon>
        <taxon>Phycomycetaceae</taxon>
        <taxon>Phycomyces</taxon>
    </lineage>
</organism>
<keyword evidence="12" id="KW-1185">Reference proteome</keyword>
<keyword evidence="6" id="KW-0328">Glycosyltransferase</keyword>
<dbReference type="InterPro" id="IPR050054">
    <property type="entry name" value="UPRTase/APRTase"/>
</dbReference>
<sequence length="213" mass="23242">MTQTLFISKHPIVATKVSQLRDVSQSPKQVRQLVNELSNLLGYEASANLATVSKKSLMSPYEAYESTDLKERIALVPVLRSGLGLVDGFLELFPEAPVFHLGLFREKVSLQPVEYYNKLPHNPNVDICFVLDPIIATGNTAVATINILKECGIPGSHIRFVSILASQQGVTQLQKVHPDVTLHLGAVDETLDAHGYIRPGVGDAGDRLFSTAL</sequence>
<accession>A0A162USK1</accession>
<comment type="similarity">
    <text evidence="3">Belongs to the UPRTase family.</text>
</comment>
<keyword evidence="8" id="KW-0547">Nucleotide-binding</keyword>
<protein>
    <recommendedName>
        <fullName evidence="4">uracil phosphoribosyltransferase</fullName>
        <ecNumber evidence="4">2.4.2.9</ecNumber>
    </recommendedName>
</protein>
<dbReference type="EMBL" id="KV440974">
    <property type="protein sequence ID" value="OAD77613.1"/>
    <property type="molecule type" value="Genomic_DNA"/>
</dbReference>
<evidence type="ECO:0000256" key="2">
    <source>
        <dbReference type="ARBA" id="ARBA00005180"/>
    </source>
</evidence>
<evidence type="ECO:0000256" key="9">
    <source>
        <dbReference type="ARBA" id="ARBA00023134"/>
    </source>
</evidence>
<dbReference type="Gene3D" id="3.40.50.2020">
    <property type="match status" value="1"/>
</dbReference>
<dbReference type="Pfam" id="PF14681">
    <property type="entry name" value="UPRTase"/>
    <property type="match status" value="1"/>
</dbReference>
<dbReference type="InParanoid" id="A0A162USK1"/>
<comment type="cofactor">
    <cofactor evidence="1">
        <name>Mg(2+)</name>
        <dbReference type="ChEBI" id="CHEBI:18420"/>
    </cofactor>
</comment>
<dbReference type="RefSeq" id="XP_018295653.1">
    <property type="nucleotide sequence ID" value="XM_018429415.1"/>
</dbReference>
<feature type="domain" description="Phosphoribosyltransferase" evidence="10">
    <location>
        <begin position="8"/>
        <end position="211"/>
    </location>
</feature>
<dbReference type="Proteomes" id="UP000077315">
    <property type="component" value="Unassembled WGS sequence"/>
</dbReference>
<dbReference type="EC" id="2.4.2.9" evidence="4"/>
<proteinExistence type="inferred from homology"/>
<evidence type="ECO:0000256" key="4">
    <source>
        <dbReference type="ARBA" id="ARBA00011894"/>
    </source>
</evidence>
<dbReference type="InterPro" id="IPR029057">
    <property type="entry name" value="PRTase-like"/>
</dbReference>
<dbReference type="CDD" id="cd06223">
    <property type="entry name" value="PRTases_typeI"/>
    <property type="match status" value="1"/>
</dbReference>
<reference evidence="12" key="1">
    <citation type="submission" date="2015-06" db="EMBL/GenBank/DDBJ databases">
        <title>Expansion of signal transduction pathways in fungi by whole-genome duplication.</title>
        <authorList>
            <consortium name="DOE Joint Genome Institute"/>
            <person name="Corrochano L.M."/>
            <person name="Kuo A."/>
            <person name="Marcet-Houben M."/>
            <person name="Polaino S."/>
            <person name="Salamov A."/>
            <person name="Villalobos J.M."/>
            <person name="Alvarez M.I."/>
            <person name="Avalos J."/>
            <person name="Benito E.P."/>
            <person name="Benoit I."/>
            <person name="Burger G."/>
            <person name="Camino L.P."/>
            <person name="Canovas D."/>
            <person name="Cerda-Olmedo E."/>
            <person name="Cheng J.-F."/>
            <person name="Dominguez A."/>
            <person name="Elias M."/>
            <person name="Eslava A.P."/>
            <person name="Glaser F."/>
            <person name="Grimwood J."/>
            <person name="Gutierrez G."/>
            <person name="Heitman J."/>
            <person name="Henrissat B."/>
            <person name="Iturriaga E.A."/>
            <person name="Lang B.F."/>
            <person name="Lavin J.L."/>
            <person name="Lee S."/>
            <person name="Li W."/>
            <person name="Lindquist E."/>
            <person name="Lopez-Garcia S."/>
            <person name="Luque E.M."/>
            <person name="Marcos A.T."/>
            <person name="Martin J."/>
            <person name="McCluskey K."/>
            <person name="Medina H.R."/>
            <person name="Miralles-Duran A."/>
            <person name="Miyazaki A."/>
            <person name="Munoz-Torres E."/>
            <person name="Oguiza J.A."/>
            <person name="Ohm R."/>
            <person name="Olmedo M."/>
            <person name="Orejas M."/>
            <person name="Ortiz-Castellanos L."/>
            <person name="Pisabarro A.G."/>
            <person name="Rodriguez-Romero J."/>
            <person name="Ruiz-Herrera J."/>
            <person name="Ruiz-Vazquez R."/>
            <person name="Sanz C."/>
            <person name="Schackwitz W."/>
            <person name="Schmutz J."/>
            <person name="Shahriari M."/>
            <person name="Shelest E."/>
            <person name="Silva-Franco F."/>
            <person name="Soanes D."/>
            <person name="Syed K."/>
            <person name="Tagua V.G."/>
            <person name="Talbot N.J."/>
            <person name="Thon M."/>
            <person name="De vries R.P."/>
            <person name="Wiebenga A."/>
            <person name="Yadav J.S."/>
            <person name="Braun E.L."/>
            <person name="Baker S."/>
            <person name="Garre V."/>
            <person name="Horwitz B."/>
            <person name="Torres-Martinez S."/>
            <person name="Idnurm A."/>
            <person name="Herrera-Estrella A."/>
            <person name="Gabaldon T."/>
            <person name="Grigoriev I.V."/>
        </authorList>
    </citation>
    <scope>NUCLEOTIDE SEQUENCE [LARGE SCALE GENOMIC DNA]</scope>
    <source>
        <strain evidence="12">NRRL 1555(-)</strain>
    </source>
</reference>
<dbReference type="GO" id="GO:0005525">
    <property type="term" value="F:GTP binding"/>
    <property type="evidence" value="ECO:0007669"/>
    <property type="project" value="UniProtKB-KW"/>
</dbReference>
<keyword evidence="7" id="KW-0808">Transferase</keyword>
<dbReference type="GO" id="GO:0004845">
    <property type="term" value="F:uracil phosphoribosyltransferase activity"/>
    <property type="evidence" value="ECO:0007669"/>
    <property type="project" value="UniProtKB-EC"/>
</dbReference>
<evidence type="ECO:0000256" key="6">
    <source>
        <dbReference type="ARBA" id="ARBA00022676"/>
    </source>
</evidence>
<dbReference type="SUPFAM" id="SSF53271">
    <property type="entry name" value="PRTase-like"/>
    <property type="match status" value="1"/>
</dbReference>
<keyword evidence="9" id="KW-0342">GTP-binding</keyword>
<name>A0A162USK1_PHYB8</name>
<dbReference type="GeneID" id="28990321"/>
<dbReference type="NCBIfam" id="NF001097">
    <property type="entry name" value="PRK00129.1"/>
    <property type="match status" value="1"/>
</dbReference>
<dbReference type="STRING" id="763407.A0A162USK1"/>
<dbReference type="FunCoup" id="A0A162USK1">
    <property type="interactions" value="102"/>
</dbReference>